<dbReference type="InterPro" id="IPR004358">
    <property type="entry name" value="Sig_transdc_His_kin-like_C"/>
</dbReference>
<feature type="transmembrane region" description="Helical" evidence="4">
    <location>
        <begin position="46"/>
        <end position="70"/>
    </location>
</feature>
<feature type="domain" description="Histidine kinase" evidence="5">
    <location>
        <begin position="320"/>
        <end position="526"/>
    </location>
</feature>
<evidence type="ECO:0000313" key="7">
    <source>
        <dbReference type="Proteomes" id="UP000832011"/>
    </source>
</evidence>
<feature type="transmembrane region" description="Helical" evidence="4">
    <location>
        <begin position="127"/>
        <end position="148"/>
    </location>
</feature>
<dbReference type="InterPro" id="IPR036097">
    <property type="entry name" value="HisK_dim/P_sf"/>
</dbReference>
<dbReference type="GO" id="GO:0005524">
    <property type="term" value="F:ATP binding"/>
    <property type="evidence" value="ECO:0007669"/>
    <property type="project" value="UniProtKB-KW"/>
</dbReference>
<keyword evidence="7" id="KW-1185">Reference proteome</keyword>
<dbReference type="Proteomes" id="UP000832011">
    <property type="component" value="Chromosome"/>
</dbReference>
<dbReference type="SMART" id="SM00387">
    <property type="entry name" value="HATPase_c"/>
    <property type="match status" value="1"/>
</dbReference>
<dbReference type="PANTHER" id="PTHR43065">
    <property type="entry name" value="SENSOR HISTIDINE KINASE"/>
    <property type="match status" value="1"/>
</dbReference>
<dbReference type="Gene3D" id="3.30.565.10">
    <property type="entry name" value="Histidine kinase-like ATPase, C-terminal domain"/>
    <property type="match status" value="1"/>
</dbReference>
<keyword evidence="4" id="KW-0472">Membrane</keyword>
<dbReference type="PRINTS" id="PR00344">
    <property type="entry name" value="BCTRLSENSOR"/>
</dbReference>
<dbReference type="EMBL" id="CP091511">
    <property type="protein sequence ID" value="UOO87823.1"/>
    <property type="molecule type" value="Genomic_DNA"/>
</dbReference>
<dbReference type="InterPro" id="IPR003594">
    <property type="entry name" value="HATPase_dom"/>
</dbReference>
<reference evidence="6 7" key="1">
    <citation type="journal article" date="2022" name="Res Sq">
        <title>Evolution of multicellular longitudinally dividing oral cavity symbionts (Neisseriaceae).</title>
        <authorList>
            <person name="Nyongesa S."/>
            <person name="Weber P."/>
            <person name="Bernet E."/>
            <person name="Pullido F."/>
            <person name="Nieckarz M."/>
            <person name="Delaby M."/>
            <person name="Nieves C."/>
            <person name="Viehboeck T."/>
            <person name="Krause N."/>
            <person name="Rivera-Millot A."/>
            <person name="Nakamura A."/>
            <person name="Vischer N."/>
            <person name="VanNieuwenhze M."/>
            <person name="Brun Y."/>
            <person name="Cava F."/>
            <person name="Bulgheresi S."/>
            <person name="Veyrier F."/>
        </authorList>
    </citation>
    <scope>NUCLEOTIDE SEQUENCE [LARGE SCALE GENOMIC DNA]</scope>
    <source>
        <strain evidence="6 7">SN4</strain>
    </source>
</reference>
<name>A0ABY4DXL4_9NEIS</name>
<dbReference type="Pfam" id="PF02518">
    <property type="entry name" value="HATPase_c"/>
    <property type="match status" value="1"/>
</dbReference>
<dbReference type="CDD" id="cd00082">
    <property type="entry name" value="HisKA"/>
    <property type="match status" value="1"/>
</dbReference>
<dbReference type="InterPro" id="IPR036890">
    <property type="entry name" value="HATPase_C_sf"/>
</dbReference>
<proteinExistence type="predicted"/>
<comment type="catalytic activity">
    <reaction evidence="1">
        <text>ATP + protein L-histidine = ADP + protein N-phospho-L-histidine.</text>
        <dbReference type="EC" id="2.7.13.3"/>
    </reaction>
</comment>
<evidence type="ECO:0000256" key="1">
    <source>
        <dbReference type="ARBA" id="ARBA00000085"/>
    </source>
</evidence>
<dbReference type="Pfam" id="PF25323">
    <property type="entry name" value="6TM_PilS"/>
    <property type="match status" value="1"/>
</dbReference>
<dbReference type="InterPro" id="IPR003661">
    <property type="entry name" value="HisK_dim/P_dom"/>
</dbReference>
<evidence type="ECO:0000256" key="4">
    <source>
        <dbReference type="SAM" id="Phobius"/>
    </source>
</evidence>
<dbReference type="PANTHER" id="PTHR43065:SF52">
    <property type="entry name" value="SENSOR PROTEIN KINASE PILS"/>
    <property type="match status" value="1"/>
</dbReference>
<accession>A0ABY4DXL4</accession>
<evidence type="ECO:0000256" key="2">
    <source>
        <dbReference type="ARBA" id="ARBA00012438"/>
    </source>
</evidence>
<keyword evidence="6" id="KW-0547">Nucleotide-binding</keyword>
<feature type="transmembrane region" description="Helical" evidence="4">
    <location>
        <begin position="90"/>
        <end position="115"/>
    </location>
</feature>
<sequence length="531" mass="59915">MQAALSTTDFDKAIARLPMMVNAARLAILVSLLTIFFMFRQSNSGVVHLALVPFIIWAVIYGMGIVLSLFYPRWKPQQKNLPAFHDLFDITMMVGLMHLTGGVESGFGILILPFIATSCLLSSGKHALIYAGFSSILIFLSTLVLQQVSYREWFTNDHATRDLFSAALLSICCFLVAALTSFVSMNVSRASQTVHAHEEEIVRLNHLNDLVLNRLQEAVVVIDEQGSVWLYNTQASLYFPTLSLTDTTNLFLPLVQIWQNAPQHGFDLDYSLLDEDLHIRAKPLLNQNPALLILFMRPQQEIAAELQSNKLASLGQLTANIAHEIRNPLSAIRHANELLRESYETRPMQKLGAMIESNVQRIDQMVEEVLTLNQRDRLNPERVDLNHFIHEFLQEFLLATPEAKDCIRVHSHRRHMVTVFDVNHLQQIMWNLMNNAWRHSQQDAEAIQISIKPHTRVGLLSLQVLDNGTGVAAENADKIFEPFFTTEARGTGLGLYVARTLAQANRGDLNYLASAKAFELILPTQHHEHSA</sequence>
<feature type="transmembrane region" description="Helical" evidence="4">
    <location>
        <begin position="163"/>
        <end position="183"/>
    </location>
</feature>
<dbReference type="CDD" id="cd00075">
    <property type="entry name" value="HATPase"/>
    <property type="match status" value="1"/>
</dbReference>
<keyword evidence="4" id="KW-0812">Transmembrane</keyword>
<dbReference type="SUPFAM" id="SSF47384">
    <property type="entry name" value="Homodimeric domain of signal transducing histidine kinase"/>
    <property type="match status" value="1"/>
</dbReference>
<evidence type="ECO:0000256" key="3">
    <source>
        <dbReference type="ARBA" id="ARBA00022553"/>
    </source>
</evidence>
<evidence type="ECO:0000313" key="6">
    <source>
        <dbReference type="EMBL" id="UOO87823.1"/>
    </source>
</evidence>
<keyword evidence="6" id="KW-0067">ATP-binding</keyword>
<keyword evidence="4" id="KW-1133">Transmembrane helix</keyword>
<dbReference type="EC" id="2.7.13.3" evidence="2"/>
<organism evidence="6 7">
    <name type="scientific">Vitreoscilla massiliensis</name>
    <dbReference type="NCBI Taxonomy" id="1689272"/>
    <lineage>
        <taxon>Bacteria</taxon>
        <taxon>Pseudomonadati</taxon>
        <taxon>Pseudomonadota</taxon>
        <taxon>Betaproteobacteria</taxon>
        <taxon>Neisseriales</taxon>
        <taxon>Neisseriaceae</taxon>
        <taxon>Vitreoscilla</taxon>
    </lineage>
</organism>
<dbReference type="PROSITE" id="PS50109">
    <property type="entry name" value="HIS_KIN"/>
    <property type="match status" value="1"/>
</dbReference>
<dbReference type="SMART" id="SM00388">
    <property type="entry name" value="HisKA"/>
    <property type="match status" value="1"/>
</dbReference>
<gene>
    <name evidence="6" type="ORF">LVJ82_09985</name>
</gene>
<feature type="transmembrane region" description="Helical" evidence="4">
    <location>
        <begin position="20"/>
        <end position="39"/>
    </location>
</feature>
<dbReference type="SUPFAM" id="SSF55874">
    <property type="entry name" value="ATPase domain of HSP90 chaperone/DNA topoisomerase II/histidine kinase"/>
    <property type="match status" value="1"/>
</dbReference>
<dbReference type="Gene3D" id="1.10.287.130">
    <property type="match status" value="1"/>
</dbReference>
<dbReference type="Pfam" id="PF00512">
    <property type="entry name" value="HisKA"/>
    <property type="match status" value="1"/>
</dbReference>
<dbReference type="InterPro" id="IPR005467">
    <property type="entry name" value="His_kinase_dom"/>
</dbReference>
<keyword evidence="3" id="KW-0597">Phosphoprotein</keyword>
<dbReference type="RefSeq" id="WP_058356737.1">
    <property type="nucleotide sequence ID" value="NZ_CABKVG010000009.1"/>
</dbReference>
<protein>
    <recommendedName>
        <fullName evidence="2">histidine kinase</fullName>
        <ecNumber evidence="2">2.7.13.3</ecNumber>
    </recommendedName>
</protein>
<evidence type="ECO:0000259" key="5">
    <source>
        <dbReference type="PROSITE" id="PS50109"/>
    </source>
</evidence>